<dbReference type="InterPro" id="IPR029063">
    <property type="entry name" value="SAM-dependent_MTases_sf"/>
</dbReference>
<name>A0A6I4SL57_9SPHN</name>
<dbReference type="EMBL" id="WTYS01000001">
    <property type="protein sequence ID" value="MXO55896.1"/>
    <property type="molecule type" value="Genomic_DNA"/>
</dbReference>
<keyword evidence="1" id="KW-0489">Methyltransferase</keyword>
<reference evidence="1 2" key="1">
    <citation type="submission" date="2019-12" db="EMBL/GenBank/DDBJ databases">
        <title>Genomic-based taxomic classification of the family Erythrobacteraceae.</title>
        <authorList>
            <person name="Xu L."/>
        </authorList>
    </citation>
    <scope>NUCLEOTIDE SEQUENCE [LARGE SCALE GENOMIC DNA]</scope>
    <source>
        <strain evidence="1 2">JCM 17802</strain>
    </source>
</reference>
<dbReference type="RefSeq" id="WP_160597172.1">
    <property type="nucleotide sequence ID" value="NZ_WTYS01000001.1"/>
</dbReference>
<protein>
    <submittedName>
        <fullName evidence="1">Methyltransferase domain-containing protein</fullName>
    </submittedName>
</protein>
<keyword evidence="1" id="KW-0808">Transferase</keyword>
<dbReference type="GO" id="GO:0032259">
    <property type="term" value="P:methylation"/>
    <property type="evidence" value="ECO:0007669"/>
    <property type="project" value="UniProtKB-KW"/>
</dbReference>
<dbReference type="PANTHER" id="PTHR43861">
    <property type="entry name" value="TRANS-ACONITATE 2-METHYLTRANSFERASE-RELATED"/>
    <property type="match status" value="1"/>
</dbReference>
<dbReference type="Pfam" id="PF13489">
    <property type="entry name" value="Methyltransf_23"/>
    <property type="match status" value="1"/>
</dbReference>
<evidence type="ECO:0000313" key="2">
    <source>
        <dbReference type="Proteomes" id="UP000468943"/>
    </source>
</evidence>
<dbReference type="CDD" id="cd02440">
    <property type="entry name" value="AdoMet_MTases"/>
    <property type="match status" value="1"/>
</dbReference>
<organism evidence="1 2">
    <name type="scientific">Pontixanthobacter gangjinensis</name>
    <dbReference type="NCBI Taxonomy" id="1028742"/>
    <lineage>
        <taxon>Bacteria</taxon>
        <taxon>Pseudomonadati</taxon>
        <taxon>Pseudomonadota</taxon>
        <taxon>Alphaproteobacteria</taxon>
        <taxon>Sphingomonadales</taxon>
        <taxon>Erythrobacteraceae</taxon>
        <taxon>Pontixanthobacter</taxon>
    </lineage>
</organism>
<dbReference type="Gene3D" id="3.40.50.150">
    <property type="entry name" value="Vaccinia Virus protein VP39"/>
    <property type="match status" value="1"/>
</dbReference>
<gene>
    <name evidence="1" type="ORF">GRI36_03270</name>
</gene>
<dbReference type="OrthoDB" id="9801538at2"/>
<sequence>MQVENYGWAGHAPGSSDYLNPAVLELALFASGKVVLDAGCGNGELAGFLASNGFEVTGVDADAEGIAIAKQRFPTSEFEVATFDSAVNFGPENGFDIAVSTEVVEHLYSPHQLARYCFDALRPGGSLIMSTPYHGYLKNLALAVLGRWARHLSPNWHGGHIKFWDRASLTTLLDEAGFVVTGFRGVGRVPYLWKSMILIAQKPD</sequence>
<evidence type="ECO:0000313" key="1">
    <source>
        <dbReference type="EMBL" id="MXO55896.1"/>
    </source>
</evidence>
<keyword evidence="2" id="KW-1185">Reference proteome</keyword>
<dbReference type="AlphaFoldDB" id="A0A6I4SL57"/>
<comment type="caution">
    <text evidence="1">The sequence shown here is derived from an EMBL/GenBank/DDBJ whole genome shotgun (WGS) entry which is preliminary data.</text>
</comment>
<dbReference type="SUPFAM" id="SSF53335">
    <property type="entry name" value="S-adenosyl-L-methionine-dependent methyltransferases"/>
    <property type="match status" value="1"/>
</dbReference>
<proteinExistence type="predicted"/>
<dbReference type="Proteomes" id="UP000468943">
    <property type="component" value="Unassembled WGS sequence"/>
</dbReference>
<dbReference type="PANTHER" id="PTHR43861:SF6">
    <property type="entry name" value="METHYLTRANSFERASE TYPE 11"/>
    <property type="match status" value="1"/>
</dbReference>
<dbReference type="GO" id="GO:0008168">
    <property type="term" value="F:methyltransferase activity"/>
    <property type="evidence" value="ECO:0007669"/>
    <property type="project" value="UniProtKB-KW"/>
</dbReference>
<accession>A0A6I4SL57</accession>